<accession>A0AA36D8C3</accession>
<organism evidence="1 2">
    <name type="scientific">Mesorhabditis spiculigera</name>
    <dbReference type="NCBI Taxonomy" id="96644"/>
    <lineage>
        <taxon>Eukaryota</taxon>
        <taxon>Metazoa</taxon>
        <taxon>Ecdysozoa</taxon>
        <taxon>Nematoda</taxon>
        <taxon>Chromadorea</taxon>
        <taxon>Rhabditida</taxon>
        <taxon>Rhabditina</taxon>
        <taxon>Rhabditomorpha</taxon>
        <taxon>Rhabditoidea</taxon>
        <taxon>Rhabditidae</taxon>
        <taxon>Mesorhabditinae</taxon>
        <taxon>Mesorhabditis</taxon>
    </lineage>
</organism>
<evidence type="ECO:0000313" key="2">
    <source>
        <dbReference type="Proteomes" id="UP001177023"/>
    </source>
</evidence>
<comment type="caution">
    <text evidence="1">The sequence shown here is derived from an EMBL/GenBank/DDBJ whole genome shotgun (WGS) entry which is preliminary data.</text>
</comment>
<dbReference type="EMBL" id="CATQJA010002663">
    <property type="protein sequence ID" value="CAJ0581579.1"/>
    <property type="molecule type" value="Genomic_DNA"/>
</dbReference>
<protein>
    <submittedName>
        <fullName evidence="1">Uncharacterized protein</fullName>
    </submittedName>
</protein>
<evidence type="ECO:0000313" key="1">
    <source>
        <dbReference type="EMBL" id="CAJ0581579.1"/>
    </source>
</evidence>
<sequence>MSSLDRFNFVKLAEPQKDAIYRNLGFFQKLQLRGVAELFSEKPLHRFLMTTRFSKVAVWKERREPIRTRNEFRVSQAGSSELLMVQLGNGKRTTVLDLHRPGMCHVATKRIRGEPERIDFLNRLTKGLPQHQVYFMYNGYRDLGGGLARSLLGLLSGSFLVLHWDSDAAATLPMLKAERLLTRQPNIFHLVSGTCIPTAQPSYADMFEQLAHIPIICLTVRYENPGYWKMGWEVIAVILEAAIVKHRPIDCAGRYLRIRLVFRPEDDVQPDSCLPARLTNLLSSRSGLNDAVTIYRVTGEYSWPTYYIFVAQNYGGRLGEFRGVQRGVERRDVTLWDQKWPVQNEN</sequence>
<proteinExistence type="predicted"/>
<reference evidence="1" key="1">
    <citation type="submission" date="2023-06" db="EMBL/GenBank/DDBJ databases">
        <authorList>
            <person name="Delattre M."/>
        </authorList>
    </citation>
    <scope>NUCLEOTIDE SEQUENCE</scope>
    <source>
        <strain evidence="1">AF72</strain>
    </source>
</reference>
<name>A0AA36D8C3_9BILA</name>
<keyword evidence="2" id="KW-1185">Reference proteome</keyword>
<gene>
    <name evidence="1" type="ORF">MSPICULIGERA_LOCUS19736</name>
</gene>
<dbReference type="Proteomes" id="UP001177023">
    <property type="component" value="Unassembled WGS sequence"/>
</dbReference>
<dbReference type="AlphaFoldDB" id="A0AA36D8C3"/>
<feature type="non-terminal residue" evidence="1">
    <location>
        <position position="1"/>
    </location>
</feature>